<dbReference type="Proteomes" id="UP001059380">
    <property type="component" value="Chromosome"/>
</dbReference>
<evidence type="ECO:0000313" key="2">
    <source>
        <dbReference type="EMBL" id="UWZ85877.1"/>
    </source>
</evidence>
<reference evidence="2" key="1">
    <citation type="submission" date="2021-04" db="EMBL/GenBank/DDBJ databases">
        <title>Phylogenetic analysis of Acidobacteriaceae.</title>
        <authorList>
            <person name="Qiu L."/>
            <person name="Zhang Q."/>
        </authorList>
    </citation>
    <scope>NUCLEOTIDE SEQUENCE</scope>
    <source>
        <strain evidence="2">DSM 25168</strain>
    </source>
</reference>
<sequence>MSQIMNYPVILSVLTLVLLSGFAWLGSAVRRRRKGDEDLEKDEYTVVLGATLTLLGLLIGFSFSMAISRYDQRKDYEEEEANAIGTEYQRADLMPDAAKAVVQAQLVRYLDLRIQRYQAHASVDVTDLANKTAQLQNEMWSTVSKAAVAQRDPISAVVVTGMNDVINRQGYTQAARWKRIPLPAWALMIVIALFSNFLIGYGEKRAQAFTLLVVPLAIAASFLLIADVDSPQGGLIRIAPQNMMTLADSLKPK</sequence>
<feature type="transmembrane region" description="Helical" evidence="1">
    <location>
        <begin position="208"/>
        <end position="228"/>
    </location>
</feature>
<dbReference type="AlphaFoldDB" id="A0A9J7BXH8"/>
<dbReference type="RefSeq" id="WP_260795497.1">
    <property type="nucleotide sequence ID" value="NZ_CP093313.1"/>
</dbReference>
<dbReference type="Pfam" id="PF14023">
    <property type="entry name" value="Bestrophin-like"/>
    <property type="match status" value="1"/>
</dbReference>
<protein>
    <recommendedName>
        <fullName evidence="4">DUF4239 domain-containing protein</fullName>
    </recommendedName>
</protein>
<dbReference type="InterPro" id="IPR025333">
    <property type="entry name" value="DUF4239"/>
</dbReference>
<name>A0A9J7BXH8_9BACT</name>
<accession>A0A9J7BXH8</accession>
<feature type="transmembrane region" description="Helical" evidence="1">
    <location>
        <begin position="182"/>
        <end position="202"/>
    </location>
</feature>
<keyword evidence="1" id="KW-0812">Transmembrane</keyword>
<keyword evidence="1" id="KW-0472">Membrane</keyword>
<evidence type="ECO:0000256" key="1">
    <source>
        <dbReference type="SAM" id="Phobius"/>
    </source>
</evidence>
<evidence type="ECO:0008006" key="4">
    <source>
        <dbReference type="Google" id="ProtNLM"/>
    </source>
</evidence>
<keyword evidence="3" id="KW-1185">Reference proteome</keyword>
<proteinExistence type="predicted"/>
<dbReference type="KEGG" id="orp:MOP44_08025"/>
<organism evidence="2 3">
    <name type="scientific">Occallatibacter riparius</name>
    <dbReference type="NCBI Taxonomy" id="1002689"/>
    <lineage>
        <taxon>Bacteria</taxon>
        <taxon>Pseudomonadati</taxon>
        <taxon>Acidobacteriota</taxon>
        <taxon>Terriglobia</taxon>
        <taxon>Terriglobales</taxon>
        <taxon>Acidobacteriaceae</taxon>
        <taxon>Occallatibacter</taxon>
    </lineage>
</organism>
<keyword evidence="1" id="KW-1133">Transmembrane helix</keyword>
<dbReference type="EMBL" id="CP093313">
    <property type="protein sequence ID" value="UWZ85877.1"/>
    <property type="molecule type" value="Genomic_DNA"/>
</dbReference>
<gene>
    <name evidence="2" type="ORF">MOP44_08025</name>
</gene>
<feature type="transmembrane region" description="Helical" evidence="1">
    <location>
        <begin position="44"/>
        <end position="67"/>
    </location>
</feature>
<evidence type="ECO:0000313" key="3">
    <source>
        <dbReference type="Proteomes" id="UP001059380"/>
    </source>
</evidence>